<dbReference type="GO" id="GO:0034967">
    <property type="term" value="C:Set3 complex"/>
    <property type="evidence" value="ECO:0007669"/>
    <property type="project" value="TreeGrafter"/>
</dbReference>
<keyword evidence="3" id="KW-0862">Zinc</keyword>
<gene>
    <name evidence="7" type="ORF">Clacol_005956</name>
</gene>
<name>A0AAV5AEV8_9AGAM</name>
<evidence type="ECO:0000256" key="5">
    <source>
        <dbReference type="SAM" id="MobiDB-lite"/>
    </source>
</evidence>
<feature type="compositionally biased region" description="Polar residues" evidence="5">
    <location>
        <begin position="802"/>
        <end position="825"/>
    </location>
</feature>
<feature type="compositionally biased region" description="Low complexity" evidence="5">
    <location>
        <begin position="887"/>
        <end position="896"/>
    </location>
</feature>
<evidence type="ECO:0000313" key="8">
    <source>
        <dbReference type="Proteomes" id="UP001050691"/>
    </source>
</evidence>
<dbReference type="InterPro" id="IPR001965">
    <property type="entry name" value="Znf_PHD"/>
</dbReference>
<feature type="compositionally biased region" description="Basic residues" evidence="5">
    <location>
        <begin position="473"/>
        <end position="487"/>
    </location>
</feature>
<reference evidence="7" key="1">
    <citation type="submission" date="2021-10" db="EMBL/GenBank/DDBJ databases">
        <title>De novo Genome Assembly of Clathrus columnatus (Basidiomycota, Fungi) Using Illumina and Nanopore Sequence Data.</title>
        <authorList>
            <person name="Ogiso-Tanaka E."/>
            <person name="Itagaki H."/>
            <person name="Hosoya T."/>
            <person name="Hosaka K."/>
        </authorList>
    </citation>
    <scope>NUCLEOTIDE SEQUENCE</scope>
    <source>
        <strain evidence="7">MO-923</strain>
    </source>
</reference>
<feature type="region of interest" description="Disordered" evidence="5">
    <location>
        <begin position="582"/>
        <end position="621"/>
    </location>
</feature>
<proteinExistence type="predicted"/>
<dbReference type="EMBL" id="BPWL01000007">
    <property type="protein sequence ID" value="GJJ11719.1"/>
    <property type="molecule type" value="Genomic_DNA"/>
</dbReference>
<dbReference type="GO" id="GO:0006355">
    <property type="term" value="P:regulation of DNA-templated transcription"/>
    <property type="evidence" value="ECO:0007669"/>
    <property type="project" value="TreeGrafter"/>
</dbReference>
<dbReference type="SUPFAM" id="SSF57903">
    <property type="entry name" value="FYVE/PHD zinc finger"/>
    <property type="match status" value="1"/>
</dbReference>
<dbReference type="InterPro" id="IPR013083">
    <property type="entry name" value="Znf_RING/FYVE/PHD"/>
</dbReference>
<dbReference type="Proteomes" id="UP001050691">
    <property type="component" value="Unassembled WGS sequence"/>
</dbReference>
<dbReference type="PROSITE" id="PS01359">
    <property type="entry name" value="ZF_PHD_1"/>
    <property type="match status" value="1"/>
</dbReference>
<dbReference type="AlphaFoldDB" id="A0AAV5AEV8"/>
<dbReference type="PANTHER" id="PTHR46462:SF3">
    <property type="entry name" value="UPSET, ISOFORM A"/>
    <property type="match status" value="1"/>
</dbReference>
<dbReference type="InterPro" id="IPR011011">
    <property type="entry name" value="Znf_FYVE_PHD"/>
</dbReference>
<evidence type="ECO:0000256" key="1">
    <source>
        <dbReference type="ARBA" id="ARBA00022723"/>
    </source>
</evidence>
<organism evidence="7 8">
    <name type="scientific">Clathrus columnatus</name>
    <dbReference type="NCBI Taxonomy" id="1419009"/>
    <lineage>
        <taxon>Eukaryota</taxon>
        <taxon>Fungi</taxon>
        <taxon>Dikarya</taxon>
        <taxon>Basidiomycota</taxon>
        <taxon>Agaricomycotina</taxon>
        <taxon>Agaricomycetes</taxon>
        <taxon>Phallomycetidae</taxon>
        <taxon>Phallales</taxon>
        <taxon>Clathraceae</taxon>
        <taxon>Clathrus</taxon>
    </lineage>
</organism>
<feature type="region of interest" description="Disordered" evidence="5">
    <location>
        <begin position="23"/>
        <end position="92"/>
    </location>
</feature>
<comment type="caution">
    <text evidence="7">The sequence shown here is derived from an EMBL/GenBank/DDBJ whole genome shotgun (WGS) entry which is preliminary data.</text>
</comment>
<dbReference type="GO" id="GO:0008270">
    <property type="term" value="F:zinc ion binding"/>
    <property type="evidence" value="ECO:0007669"/>
    <property type="project" value="UniProtKB-KW"/>
</dbReference>
<dbReference type="CDD" id="cd15550">
    <property type="entry name" value="PHD_MLL5"/>
    <property type="match status" value="1"/>
</dbReference>
<feature type="domain" description="Zinc finger PHD-type" evidence="6">
    <location>
        <begin position="103"/>
        <end position="147"/>
    </location>
</feature>
<dbReference type="Gene3D" id="3.30.40.10">
    <property type="entry name" value="Zinc/RING finger domain, C3HC4 (zinc finger)"/>
    <property type="match status" value="1"/>
</dbReference>
<feature type="compositionally biased region" description="Polar residues" evidence="5">
    <location>
        <begin position="23"/>
        <end position="38"/>
    </location>
</feature>
<keyword evidence="1" id="KW-0479">Metal-binding</keyword>
<dbReference type="GO" id="GO:0006325">
    <property type="term" value="P:chromatin organization"/>
    <property type="evidence" value="ECO:0007669"/>
    <property type="project" value="UniProtKB-KW"/>
</dbReference>
<protein>
    <recommendedName>
        <fullName evidence="6">Zinc finger PHD-type domain-containing protein</fullName>
    </recommendedName>
</protein>
<keyword evidence="2" id="KW-0863">Zinc-finger</keyword>
<feature type="compositionally biased region" description="Polar residues" evidence="5">
    <location>
        <begin position="609"/>
        <end position="621"/>
    </location>
</feature>
<sequence length="1008" mass="110096">MSVPENYFSGLNTTHYNQRYYSHAETNNPGHSYLSHPTESVPLSVPIINTPSPQRKRKRSIDAQSTQTDSQQLTNKGKAIDLTPPTEGAIRNQNSLENDGVVRCICEIQVDDGFTIQCESCQVWQHAACMRIHSKAVPQVYLCERCNPRLVDGVRARRALLSRLQAKAKQVQIQERKKQVRRTSSETTSKRGKGTASVSPQPQGQQPTLRRKSSTSLTSPVQPHPLLPPESRLQNPYLPHNSVVTKDEVLSPITPLVPTADSSTSTPSTLYNLLPVRQSSQSLHILQPRIDNLETSCRICGCSPEANVKCDHASPPLISLHSDGFAIDTDGRWSQYRLIPTAVLRPFICGKGSSSPSTTMATSGSALQDDVKYAIKNGLSHIKLGVFALQDIKAGDEIVLGCEWESNLPNPFKFRSGSNTNAMSTILSNFTFCGCGCPTEPCITSQHSTLPFDTTNSTFAASLNQKPVPEPHAKKKPKPITKERLRKQVTGNAASTKEPKASINGKQKTATRKKETKEMDVDLDVDIDSRSEDVLISPLESSTDALASLSIRCSPEVPEQTNNSSHPESVVEAVLKLSTIQEQRSENHDPGVSPVRVHSSRASSISHSMLEQTSLSPHLSSTKPVSAPTVLPLLPSSAANANSVSHVLDSVTNPTNPSVAPPTLDNESQVAEEKNKPPIKRLSLADWKISKDREKQALRDAQEKTMKGHVTSYIENPTEQVVGGARTVTTGKGEESSVTDSDGQLVSRGITPMVDVDEKVKVITTSANGSEMGGLSQKGMMETGIMELDVDISDEYSREARQFTSPQVPSCSLQTDNSSDPQHTPLSVLGPAVDESNTLNRRSPFESCFEEGEIKSSPPLSSADPPFVPSLSQTPPRPPFCPPAQTSRPLRSMSPSRSPPTHPRSYHQRPPRSVSPFSSHGRPVFDGPQRNFASRPVPSAPRALRGGPPPRHPSSFSSSYRPNSYRSGLSRDYERYRGTSSSTLTQRSRDSSPHGDSSRPWRDPPWKR</sequence>
<dbReference type="Pfam" id="PF20826">
    <property type="entry name" value="PHD_5"/>
    <property type="match status" value="1"/>
</dbReference>
<evidence type="ECO:0000259" key="6">
    <source>
        <dbReference type="SMART" id="SM00249"/>
    </source>
</evidence>
<dbReference type="GO" id="GO:0070210">
    <property type="term" value="C:Rpd3L-Expanded complex"/>
    <property type="evidence" value="ECO:0007669"/>
    <property type="project" value="TreeGrafter"/>
</dbReference>
<feature type="compositionally biased region" description="Low complexity" evidence="5">
    <location>
        <begin position="595"/>
        <end position="608"/>
    </location>
</feature>
<feature type="compositionally biased region" description="Polar residues" evidence="5">
    <location>
        <begin position="196"/>
        <end position="207"/>
    </location>
</feature>
<feature type="region of interest" description="Disordered" evidence="5">
    <location>
        <begin position="800"/>
        <end position="1008"/>
    </location>
</feature>
<evidence type="ECO:0000313" key="7">
    <source>
        <dbReference type="EMBL" id="GJJ11719.1"/>
    </source>
</evidence>
<dbReference type="PANTHER" id="PTHR46462">
    <property type="entry name" value="UPSET, ISOFORM A"/>
    <property type="match status" value="1"/>
</dbReference>
<feature type="compositionally biased region" description="Low complexity" evidence="5">
    <location>
        <begin position="953"/>
        <end position="968"/>
    </location>
</feature>
<keyword evidence="8" id="KW-1185">Reference proteome</keyword>
<evidence type="ECO:0000256" key="4">
    <source>
        <dbReference type="ARBA" id="ARBA00022853"/>
    </source>
</evidence>
<feature type="compositionally biased region" description="Polar residues" evidence="5">
    <location>
        <begin position="62"/>
        <end position="75"/>
    </location>
</feature>
<dbReference type="SMART" id="SM00249">
    <property type="entry name" value="PHD"/>
    <property type="match status" value="1"/>
</dbReference>
<evidence type="ECO:0000256" key="3">
    <source>
        <dbReference type="ARBA" id="ARBA00022833"/>
    </source>
</evidence>
<feature type="region of interest" description="Disordered" evidence="5">
    <location>
        <begin position="463"/>
        <end position="517"/>
    </location>
</feature>
<feature type="compositionally biased region" description="Basic and acidic residues" evidence="5">
    <location>
        <begin position="987"/>
        <end position="1008"/>
    </location>
</feature>
<evidence type="ECO:0000256" key="2">
    <source>
        <dbReference type="ARBA" id="ARBA00022771"/>
    </source>
</evidence>
<accession>A0AAV5AEV8</accession>
<dbReference type="InterPro" id="IPR019786">
    <property type="entry name" value="Zinc_finger_PHD-type_CS"/>
</dbReference>
<feature type="region of interest" description="Disordered" evidence="5">
    <location>
        <begin position="653"/>
        <end position="677"/>
    </location>
</feature>
<keyword evidence="4" id="KW-0156">Chromatin regulator</keyword>
<feature type="region of interest" description="Disordered" evidence="5">
    <location>
        <begin position="167"/>
        <end position="235"/>
    </location>
</feature>